<proteinExistence type="predicted"/>
<name>A0ABR1TK24_9PEZI</name>
<feature type="region of interest" description="Disordered" evidence="1">
    <location>
        <begin position="22"/>
        <end position="43"/>
    </location>
</feature>
<accession>A0ABR1TK24</accession>
<dbReference type="InterPro" id="IPR036770">
    <property type="entry name" value="Ankyrin_rpt-contain_sf"/>
</dbReference>
<gene>
    <name evidence="2" type="ORF">PG996_015057</name>
</gene>
<evidence type="ECO:0000313" key="3">
    <source>
        <dbReference type="Proteomes" id="UP001446871"/>
    </source>
</evidence>
<sequence>MGVASGFSGLLGLVIRRCRGSSSPSQLSHLGTGPPAGSMPRAVVGRSEPAPMAAFAIPTFATTDGSGRRYPLLLGKERGSRPLGAGLQAFIIGSSMERFMAVLGPLRGLDFNDEGWDCLLWAVQSGHLAKVQYLVTWPGHSPHKPFGTKFELAVVEAIRLRRWDMVQYLFGLHQWTRGDGVPVRARVADVGFVTTIGLMVACRNGDLATVELFYRTIQQSELDQQHPHHRRNALVYACRSGKADLVSFLLRQGHITAEVAGVEGSRNCFMCTNGYRPTHRRRPGSLGVARAPAGPRALGRGLLHPVRAGLPPEDLPAAPFLLARSLEGVADPLEASVRDEWEAGCIPRRPSAKTKPAMWGAIESITPEQAEFALEQTRKRCQGRLAEESGWL</sequence>
<protein>
    <recommendedName>
        <fullName evidence="4">Ankyrin repeat protein</fullName>
    </recommendedName>
</protein>
<dbReference type="Gene3D" id="1.25.40.20">
    <property type="entry name" value="Ankyrin repeat-containing domain"/>
    <property type="match status" value="1"/>
</dbReference>
<evidence type="ECO:0000313" key="2">
    <source>
        <dbReference type="EMBL" id="KAK8046993.1"/>
    </source>
</evidence>
<comment type="caution">
    <text evidence="2">The sequence shown here is derived from an EMBL/GenBank/DDBJ whole genome shotgun (WGS) entry which is preliminary data.</text>
</comment>
<organism evidence="2 3">
    <name type="scientific">Apiospora saccharicola</name>
    <dbReference type="NCBI Taxonomy" id="335842"/>
    <lineage>
        <taxon>Eukaryota</taxon>
        <taxon>Fungi</taxon>
        <taxon>Dikarya</taxon>
        <taxon>Ascomycota</taxon>
        <taxon>Pezizomycotina</taxon>
        <taxon>Sordariomycetes</taxon>
        <taxon>Xylariomycetidae</taxon>
        <taxon>Amphisphaeriales</taxon>
        <taxon>Apiosporaceae</taxon>
        <taxon>Apiospora</taxon>
    </lineage>
</organism>
<dbReference type="SUPFAM" id="SSF48403">
    <property type="entry name" value="Ankyrin repeat"/>
    <property type="match status" value="1"/>
</dbReference>
<evidence type="ECO:0008006" key="4">
    <source>
        <dbReference type="Google" id="ProtNLM"/>
    </source>
</evidence>
<dbReference type="Pfam" id="PF12796">
    <property type="entry name" value="Ank_2"/>
    <property type="match status" value="1"/>
</dbReference>
<dbReference type="EMBL" id="JAQQWM010000009">
    <property type="protein sequence ID" value="KAK8046993.1"/>
    <property type="molecule type" value="Genomic_DNA"/>
</dbReference>
<reference evidence="2 3" key="1">
    <citation type="submission" date="2023-01" db="EMBL/GenBank/DDBJ databases">
        <title>Analysis of 21 Apiospora genomes using comparative genomics revels a genus with tremendous synthesis potential of carbohydrate active enzymes and secondary metabolites.</title>
        <authorList>
            <person name="Sorensen T."/>
        </authorList>
    </citation>
    <scope>NUCLEOTIDE SEQUENCE [LARGE SCALE GENOMIC DNA]</scope>
    <source>
        <strain evidence="2 3">CBS 83171</strain>
    </source>
</reference>
<dbReference type="Proteomes" id="UP001446871">
    <property type="component" value="Unassembled WGS sequence"/>
</dbReference>
<evidence type="ECO:0000256" key="1">
    <source>
        <dbReference type="SAM" id="MobiDB-lite"/>
    </source>
</evidence>
<dbReference type="InterPro" id="IPR002110">
    <property type="entry name" value="Ankyrin_rpt"/>
</dbReference>
<keyword evidence="3" id="KW-1185">Reference proteome</keyword>